<evidence type="ECO:0000256" key="1">
    <source>
        <dbReference type="SAM" id="MobiDB-lite"/>
    </source>
</evidence>
<evidence type="ECO:0000313" key="2">
    <source>
        <dbReference type="EnsemblMetazoa" id="XP_050501994.1"/>
    </source>
</evidence>
<dbReference type="EnsemblMetazoa" id="XM_050646037.1">
    <property type="protein sequence ID" value="XP_050501994.1"/>
    <property type="gene ID" value="LOC126881658"/>
</dbReference>
<evidence type="ECO:0000313" key="3">
    <source>
        <dbReference type="Proteomes" id="UP001652700"/>
    </source>
</evidence>
<dbReference type="Proteomes" id="UP001652700">
    <property type="component" value="Unplaced"/>
</dbReference>
<accession>A0ABM5JVN4</accession>
<feature type="compositionally biased region" description="Basic and acidic residues" evidence="1">
    <location>
        <begin position="58"/>
        <end position="68"/>
    </location>
</feature>
<dbReference type="RefSeq" id="XP_050501994.1">
    <property type="nucleotide sequence ID" value="XM_050646037.1"/>
</dbReference>
<dbReference type="EnsemblMetazoa" id="XM_050641757.1">
    <property type="protein sequence ID" value="XP_050497714.1"/>
    <property type="gene ID" value="LOC126878858"/>
</dbReference>
<reference evidence="2" key="1">
    <citation type="submission" date="2025-05" db="UniProtKB">
        <authorList>
            <consortium name="EnsemblMetazoa"/>
        </authorList>
    </citation>
    <scope>IDENTIFICATION</scope>
</reference>
<sequence length="119" mass="13047">MAEAGLEPPQTLAQSQLHLPISVKINDGASTSWQEGVCSSPTSVSTSSVPINPISTKPRVEKRQISTHEHSYVKQRKVSVEDTYVETIDILKNMDTKLESINQKLGSIADSLKIIAEKM</sequence>
<name>A0ABM5JVN4_DIAVI</name>
<protein>
    <submittedName>
        <fullName evidence="2">Uncharacterized protein</fullName>
    </submittedName>
</protein>
<feature type="region of interest" description="Disordered" evidence="1">
    <location>
        <begin position="32"/>
        <end position="68"/>
    </location>
</feature>
<dbReference type="RefSeq" id="XP_050497714.1">
    <property type="nucleotide sequence ID" value="XM_050641757.1"/>
</dbReference>
<proteinExistence type="predicted"/>
<organism evidence="2 3">
    <name type="scientific">Diabrotica virgifera virgifera</name>
    <name type="common">western corn rootworm</name>
    <dbReference type="NCBI Taxonomy" id="50390"/>
    <lineage>
        <taxon>Eukaryota</taxon>
        <taxon>Metazoa</taxon>
        <taxon>Ecdysozoa</taxon>
        <taxon>Arthropoda</taxon>
        <taxon>Hexapoda</taxon>
        <taxon>Insecta</taxon>
        <taxon>Pterygota</taxon>
        <taxon>Neoptera</taxon>
        <taxon>Endopterygota</taxon>
        <taxon>Coleoptera</taxon>
        <taxon>Polyphaga</taxon>
        <taxon>Cucujiformia</taxon>
        <taxon>Chrysomeloidea</taxon>
        <taxon>Chrysomelidae</taxon>
        <taxon>Galerucinae</taxon>
        <taxon>Diabroticina</taxon>
        <taxon>Diabroticites</taxon>
        <taxon>Diabrotica</taxon>
    </lineage>
</organism>
<keyword evidence="3" id="KW-1185">Reference proteome</keyword>
<dbReference type="GeneID" id="126878858"/>
<feature type="compositionally biased region" description="Low complexity" evidence="1">
    <location>
        <begin position="39"/>
        <end position="56"/>
    </location>
</feature>
<dbReference type="GeneID" id="126881658"/>